<feature type="region of interest" description="Disordered" evidence="1">
    <location>
        <begin position="1"/>
        <end position="30"/>
    </location>
</feature>
<gene>
    <name evidence="2" type="ORF">LXN57_01430</name>
</gene>
<feature type="compositionally biased region" description="Basic and acidic residues" evidence="1">
    <location>
        <begin position="7"/>
        <end position="26"/>
    </location>
</feature>
<protein>
    <submittedName>
        <fullName evidence="2">Uncharacterized protein</fullName>
    </submittedName>
</protein>
<keyword evidence="3" id="KW-1185">Reference proteome</keyword>
<sequence>MTARQTRSNDRRGGRCERTHRIDDYGRSLPPDLLGSIFQRRRNDRAPGSTGGAVRNPVAYMPVRKPTARIGVRDAVAHNGVRDAVADSIHRMVAPSRRNAVVGGPGEATRVPAHKHRGDAPSFQLGSDCAAAAAGAAQNPDLVCHDPLPLMTSRVITIAAMTRDVITRMAE</sequence>
<dbReference type="RefSeq" id="WP_251796134.1">
    <property type="nucleotide sequence ID" value="NZ_JAMQOL010000002.1"/>
</dbReference>
<evidence type="ECO:0000313" key="2">
    <source>
        <dbReference type="EMBL" id="MCM4076222.1"/>
    </source>
</evidence>
<evidence type="ECO:0000256" key="1">
    <source>
        <dbReference type="SAM" id="MobiDB-lite"/>
    </source>
</evidence>
<reference evidence="2 3" key="1">
    <citation type="submission" date="2022-06" db="EMBL/GenBank/DDBJ databases">
        <title>Actinoplanes abujensis sp. nov., isolated from Nigerian arid soil.</title>
        <authorList>
            <person name="Ding P."/>
        </authorList>
    </citation>
    <scope>NUCLEOTIDE SEQUENCE [LARGE SCALE GENOMIC DNA]</scope>
    <source>
        <strain evidence="3">TRM88002</strain>
    </source>
</reference>
<organism evidence="2 3">
    <name type="scientific">Paractinoplanes hotanensis</name>
    <dbReference type="NCBI Taxonomy" id="2906497"/>
    <lineage>
        <taxon>Bacteria</taxon>
        <taxon>Bacillati</taxon>
        <taxon>Actinomycetota</taxon>
        <taxon>Actinomycetes</taxon>
        <taxon>Micromonosporales</taxon>
        <taxon>Micromonosporaceae</taxon>
        <taxon>Paractinoplanes</taxon>
    </lineage>
</organism>
<name>A0ABT0XR23_9ACTN</name>
<evidence type="ECO:0000313" key="3">
    <source>
        <dbReference type="Proteomes" id="UP001523216"/>
    </source>
</evidence>
<proteinExistence type="predicted"/>
<comment type="caution">
    <text evidence="2">The sequence shown here is derived from an EMBL/GenBank/DDBJ whole genome shotgun (WGS) entry which is preliminary data.</text>
</comment>
<dbReference type="Proteomes" id="UP001523216">
    <property type="component" value="Unassembled WGS sequence"/>
</dbReference>
<accession>A0ABT0XR23</accession>
<dbReference type="EMBL" id="JAMQOL010000002">
    <property type="protein sequence ID" value="MCM4076222.1"/>
    <property type="molecule type" value="Genomic_DNA"/>
</dbReference>